<dbReference type="GO" id="GO:1990904">
    <property type="term" value="C:ribonucleoprotein complex"/>
    <property type="evidence" value="ECO:0007669"/>
    <property type="project" value="UniProtKB-KW"/>
</dbReference>
<dbReference type="EMBL" id="ABJB010923816">
    <property type="status" value="NOT_ANNOTATED_CDS"/>
    <property type="molecule type" value="Genomic_DNA"/>
</dbReference>
<comment type="subcellular location">
    <subcellularLocation>
        <location evidence="1">Nucleus</location>
        <location evidence="1">Nucleolus</location>
    </subcellularLocation>
</comment>
<evidence type="ECO:0000313" key="4">
    <source>
        <dbReference type="EnsemblMetazoa" id="ISCW019528-PA"/>
    </source>
</evidence>
<keyword evidence="6" id="KW-1267">Proteomics identification</keyword>
<dbReference type="EMBL" id="ABJB010511335">
    <property type="status" value="NOT_ANNOTATED_CDS"/>
    <property type="molecule type" value="Genomic_DNA"/>
</dbReference>
<dbReference type="EMBL" id="DS802112">
    <property type="protein sequence ID" value="EEC10695.1"/>
    <property type="molecule type" value="Genomic_DNA"/>
</dbReference>
<evidence type="ECO:0000313" key="5">
    <source>
        <dbReference type="Proteomes" id="UP000001555"/>
    </source>
</evidence>
<dbReference type="InParanoid" id="B7PVS3"/>
<dbReference type="EMBL" id="ABJB010039033">
    <property type="status" value="NOT_ANNOTATED_CDS"/>
    <property type="molecule type" value="Genomic_DNA"/>
</dbReference>
<dbReference type="HOGENOM" id="CLU_041381_0_0_1"/>
<evidence type="ECO:0000256" key="1">
    <source>
        <dbReference type="RuleBase" id="RU367065"/>
    </source>
</evidence>
<reference evidence="4" key="2">
    <citation type="submission" date="2020-05" db="UniProtKB">
        <authorList>
            <consortium name="EnsemblMetazoa"/>
        </authorList>
    </citation>
    <scope>IDENTIFICATION</scope>
    <source>
        <strain evidence="4">wikel</strain>
    </source>
</reference>
<dbReference type="AlphaFoldDB" id="B7PVS3"/>
<sequence length="474" mass="53136">MEETSLARQLRKLAAPQTSILKDSKIRASFLFDPREAAAVDNDTAFAIGVTGLEELVLLNEEFAEFERSLFSESSKFVERSVKTKAENAELDESIEEFLLLLSPYFLLRPAHKALEWLVYRFHVHQYNVDALLRCILPYHETRHFVRAVQLLDLSDKTSRWHWLEGLQTALVNQCTKDPGLLKFICNLLVSMVKAHEGSAVPLRPAVGFYTAAVLGALETADKVTGKTVGLLLPFLLGGLASEMADHRAATYMIIAQLARRAVLQREFADELLVRVCKTLKAESLTCGLLCLLVVMSHQNIEVLPEPSIQALMKHKHRLVASLEELAGQHSVVPLLKALLAQRMALVLEAAEDGSGRRKMATLKELIQLALSLDGLAEFVIGCFFETYVNARVDGETGEDLDRKFVVDSLRNRLSDTEPEVVQATLKLGKELCTFVGHYRVLDVLERILFDTAERSKKWWVLSFVSTRDSKPAH</sequence>
<keyword evidence="1" id="KW-0698">rRNA processing</keyword>
<dbReference type="EMBL" id="ABJB010880654">
    <property type="status" value="NOT_ANNOTATED_CDS"/>
    <property type="molecule type" value="Genomic_DNA"/>
</dbReference>
<dbReference type="VEuPathDB" id="VectorBase:ISCI019528"/>
<keyword evidence="1" id="KW-0539">Nucleus</keyword>
<dbReference type="VEuPathDB" id="VectorBase:ISCW019528"/>
<dbReference type="EnsemblMetazoa" id="ISCW019528-RA">
    <property type="protein sequence ID" value="ISCW019528-PA"/>
    <property type="gene ID" value="ISCW019528"/>
</dbReference>
<dbReference type="InterPro" id="IPR016024">
    <property type="entry name" value="ARM-type_fold"/>
</dbReference>
<protein>
    <recommendedName>
        <fullName evidence="1">HEAT repeat-containing protein 1</fullName>
    </recommendedName>
</protein>
<proteinExistence type="evidence at protein level"/>
<dbReference type="SUPFAM" id="SSF48371">
    <property type="entry name" value="ARM repeat"/>
    <property type="match status" value="1"/>
</dbReference>
<evidence type="ECO:0000313" key="3">
    <source>
        <dbReference type="EMBL" id="EEC10695.1"/>
    </source>
</evidence>
<dbReference type="OrthoDB" id="31183at2759"/>
<keyword evidence="5" id="KW-1185">Reference proteome</keyword>
<comment type="function">
    <text evidence="1">Involved in nucleolar processing of pre-18S ribosomal RNA.</text>
</comment>
<accession>B7PVS3</accession>
<dbReference type="EMBL" id="ABJB010769890">
    <property type="status" value="NOT_ANNOTATED_CDS"/>
    <property type="molecule type" value="Genomic_DNA"/>
</dbReference>
<keyword evidence="1" id="KW-0690">Ribosome biogenesis</keyword>
<dbReference type="PANTHER" id="PTHR13457:SF1">
    <property type="entry name" value="HEAT REPEAT-CONTAINING PROTEIN 1"/>
    <property type="match status" value="1"/>
</dbReference>
<evidence type="ECO:0000259" key="2">
    <source>
        <dbReference type="Pfam" id="PF12397"/>
    </source>
</evidence>
<dbReference type="InterPro" id="IPR022125">
    <property type="entry name" value="U3snoRNP10_N"/>
</dbReference>
<dbReference type="Pfam" id="PF12397">
    <property type="entry name" value="U3snoRNP10"/>
    <property type="match status" value="1"/>
</dbReference>
<organism>
    <name type="scientific">Ixodes scapularis</name>
    <name type="common">Black-legged tick</name>
    <name type="synonym">Deer tick</name>
    <dbReference type="NCBI Taxonomy" id="6945"/>
    <lineage>
        <taxon>Eukaryota</taxon>
        <taxon>Metazoa</taxon>
        <taxon>Ecdysozoa</taxon>
        <taxon>Arthropoda</taxon>
        <taxon>Chelicerata</taxon>
        <taxon>Arachnida</taxon>
        <taxon>Acari</taxon>
        <taxon>Parasitiformes</taxon>
        <taxon>Ixodida</taxon>
        <taxon>Ixodoidea</taxon>
        <taxon>Ixodidae</taxon>
        <taxon>Ixodinae</taxon>
        <taxon>Ixodes</taxon>
    </lineage>
</organism>
<dbReference type="EMBL" id="ABJB010441326">
    <property type="status" value="NOT_ANNOTATED_CDS"/>
    <property type="molecule type" value="Genomic_DNA"/>
</dbReference>
<dbReference type="GO" id="GO:0005730">
    <property type="term" value="C:nucleolus"/>
    <property type="evidence" value="ECO:0007669"/>
    <property type="project" value="UniProtKB-SubCell"/>
</dbReference>
<keyword evidence="1" id="KW-0687">Ribonucleoprotein</keyword>
<name>B7PVS3_IXOSC</name>
<evidence type="ECO:0007829" key="6">
    <source>
        <dbReference type="PeptideAtlas" id="B7PVS3"/>
    </source>
</evidence>
<dbReference type="STRING" id="6945.B7PVS3"/>
<dbReference type="EMBL" id="ABJB010950659">
    <property type="status" value="NOT_ANNOTATED_CDS"/>
    <property type="molecule type" value="Genomic_DNA"/>
</dbReference>
<dbReference type="EMBL" id="ABJB010469522">
    <property type="status" value="NOT_ANNOTATED_CDS"/>
    <property type="molecule type" value="Genomic_DNA"/>
</dbReference>
<dbReference type="PANTHER" id="PTHR13457">
    <property type="entry name" value="BAP28"/>
    <property type="match status" value="1"/>
</dbReference>
<dbReference type="VEuPathDB" id="VectorBase:ISCP_012339"/>
<feature type="domain" description="U3 small nucleolar RNA-associated protein 10 N-terminal" evidence="2">
    <location>
        <begin position="231"/>
        <end position="341"/>
    </location>
</feature>
<dbReference type="PaxDb" id="6945-B7PVS3"/>
<comment type="similarity">
    <text evidence="1">Belongs to the HEATR1/UTP10 family.</text>
</comment>
<dbReference type="EMBL" id="ABJB010548278">
    <property type="status" value="NOT_ANNOTATED_CDS"/>
    <property type="molecule type" value="Genomic_DNA"/>
</dbReference>
<dbReference type="Proteomes" id="UP000001555">
    <property type="component" value="Unassembled WGS sequence"/>
</dbReference>
<reference evidence="3 5" key="1">
    <citation type="submission" date="2008-03" db="EMBL/GenBank/DDBJ databases">
        <title>Annotation of Ixodes scapularis.</title>
        <authorList>
            <consortium name="Ixodes scapularis Genome Project Consortium"/>
            <person name="Caler E."/>
            <person name="Hannick L.I."/>
            <person name="Bidwell S."/>
            <person name="Joardar V."/>
            <person name="Thiagarajan M."/>
            <person name="Amedeo P."/>
            <person name="Galinsky K.J."/>
            <person name="Schobel S."/>
            <person name="Inman J."/>
            <person name="Hostetler J."/>
            <person name="Miller J."/>
            <person name="Hammond M."/>
            <person name="Megy K."/>
            <person name="Lawson D."/>
            <person name="Kodira C."/>
            <person name="Sutton G."/>
            <person name="Meyer J."/>
            <person name="Hill C.A."/>
            <person name="Birren B."/>
            <person name="Nene V."/>
            <person name="Collins F."/>
            <person name="Alarcon-Chaidez F."/>
            <person name="Wikel S."/>
            <person name="Strausberg R."/>
        </authorList>
    </citation>
    <scope>NUCLEOTIDE SEQUENCE [LARGE SCALE GENOMIC DNA]</scope>
    <source>
        <strain evidence="5">Wikel</strain>
        <strain evidence="3">Wikel colony</strain>
    </source>
</reference>
<dbReference type="GO" id="GO:0006364">
    <property type="term" value="P:rRNA processing"/>
    <property type="evidence" value="ECO:0007669"/>
    <property type="project" value="UniProtKB-UniRule"/>
</dbReference>
<dbReference type="InterPro" id="IPR040191">
    <property type="entry name" value="UTP10"/>
</dbReference>
<gene>
    <name evidence="3" type="ORF">IscW_ISCW019528</name>
</gene>